<gene>
    <name evidence="9" type="ORF">GIB67_006284</name>
</gene>
<dbReference type="InterPro" id="IPR044571">
    <property type="entry name" value="P4KG1-8"/>
</dbReference>
<keyword evidence="4" id="KW-0547">Nucleotide-binding</keyword>
<evidence type="ECO:0000256" key="3">
    <source>
        <dbReference type="ARBA" id="ARBA00022679"/>
    </source>
</evidence>
<evidence type="ECO:0000256" key="6">
    <source>
        <dbReference type="ARBA" id="ARBA00022840"/>
    </source>
</evidence>
<dbReference type="OrthoDB" id="5839at2759"/>
<keyword evidence="6" id="KW-0067">ATP-binding</keyword>
<dbReference type="Pfam" id="PF00454">
    <property type="entry name" value="PI3_PI4_kinase"/>
    <property type="match status" value="1"/>
</dbReference>
<accession>A0A7J7P5T8</accession>
<organism evidence="9 10">
    <name type="scientific">Kingdonia uniflora</name>
    <dbReference type="NCBI Taxonomy" id="39325"/>
    <lineage>
        <taxon>Eukaryota</taxon>
        <taxon>Viridiplantae</taxon>
        <taxon>Streptophyta</taxon>
        <taxon>Embryophyta</taxon>
        <taxon>Tracheophyta</taxon>
        <taxon>Spermatophyta</taxon>
        <taxon>Magnoliopsida</taxon>
        <taxon>Ranunculales</taxon>
        <taxon>Circaeasteraceae</taxon>
        <taxon>Kingdonia</taxon>
    </lineage>
</organism>
<feature type="domain" description="PI3K/PI4K catalytic" evidence="8">
    <location>
        <begin position="307"/>
        <end position="611"/>
    </location>
</feature>
<dbReference type="PROSITE" id="PS50290">
    <property type="entry name" value="PI3_4_KINASE_3"/>
    <property type="match status" value="1"/>
</dbReference>
<dbReference type="GO" id="GO:0004430">
    <property type="term" value="F:1-phosphatidylinositol 4-kinase activity"/>
    <property type="evidence" value="ECO:0007669"/>
    <property type="project" value="UniProtKB-EC"/>
</dbReference>
<dbReference type="PANTHER" id="PTHR45800:SF4">
    <property type="entry name" value="PHOSPHATIDYLINOSITOL 4-KINASE GAMMA 3"/>
    <property type="match status" value="1"/>
</dbReference>
<sequence>MVLTRDCLKQAKKKLVSPLMIHRKPNSKKNDDLEMDEASDRLTLLETIVFDLTSTVGELVNQLRLINLAKASTLATLRGHTHRRGRSRRKGVLEGDGDIDNTGIASDSKDATVKAIAIEGKYLKSDKEDNKIKSGYKSSWKNEHKERPKDKGLRLSAMVFFGWSSGEGWTNRKPIFRVSITSRLELQEAGRGNVDDQNLATISRRIVRYINRKSAVFANIKWGRDVLKYPRMGALSPIPESPECLDNGLCSPAAQVGDGSADLSSSESLEEFHVLAQDFFFQVVCEIELSNGLKAMIRATIDGMQEGFCPIPVREGKSGTYLMRGPLDGKPVSVFKPSDEEPGSPSNSKGSAGGRKGTFAGEGDVREVAAYLLDHPLKGEEGGFSGVPPTIRVKCSHAKFNYRKGFSIENPKIGSLQLYKENDGSLEDIGHNIHILEGLQRISVLDIRLANAGRHLGNILWRREQADGRVTLIPIDHAYCLPHSFESCLFDWRRWEATNKPFSDNIIEYVNSLDAEKDLQILKANGIDMPLDCIRVLRISTKLLKKAVDKGLSPRQIGSIMCRSTLDSDLEESKIEEIIRKAVASIPPKSSEEELLQAVYAQIDLHLDQFNA</sequence>
<dbReference type="GO" id="GO:0005524">
    <property type="term" value="F:ATP binding"/>
    <property type="evidence" value="ECO:0007669"/>
    <property type="project" value="UniProtKB-KW"/>
</dbReference>
<evidence type="ECO:0000256" key="7">
    <source>
        <dbReference type="SAM" id="MobiDB-lite"/>
    </source>
</evidence>
<dbReference type="InterPro" id="IPR000403">
    <property type="entry name" value="PI3/4_kinase_cat_dom"/>
</dbReference>
<protein>
    <recommendedName>
        <fullName evidence="2">1-phosphatidylinositol 4-kinase</fullName>
        <ecNumber evidence="2">2.7.1.67</ecNumber>
    </recommendedName>
</protein>
<dbReference type="Proteomes" id="UP000541444">
    <property type="component" value="Unassembled WGS sequence"/>
</dbReference>
<keyword evidence="5" id="KW-0418">Kinase</keyword>
<feature type="region of interest" description="Disordered" evidence="7">
    <location>
        <begin position="331"/>
        <end position="358"/>
    </location>
</feature>
<comment type="caution">
    <text evidence="9">The sequence shown here is derived from an EMBL/GenBank/DDBJ whole genome shotgun (WGS) entry which is preliminary data.</text>
</comment>
<evidence type="ECO:0000256" key="5">
    <source>
        <dbReference type="ARBA" id="ARBA00022777"/>
    </source>
</evidence>
<comment type="similarity">
    <text evidence="1">Belongs to the PI3/PI4-kinase family. Type II PI4K subfamily.</text>
</comment>
<dbReference type="EMBL" id="JACGCM010000252">
    <property type="protein sequence ID" value="KAF6174632.1"/>
    <property type="molecule type" value="Genomic_DNA"/>
</dbReference>
<keyword evidence="10" id="KW-1185">Reference proteome</keyword>
<evidence type="ECO:0000313" key="9">
    <source>
        <dbReference type="EMBL" id="KAF6174632.1"/>
    </source>
</evidence>
<evidence type="ECO:0000313" key="10">
    <source>
        <dbReference type="Proteomes" id="UP000541444"/>
    </source>
</evidence>
<reference evidence="9 10" key="1">
    <citation type="journal article" date="2020" name="IScience">
        <title>Genome Sequencing of the Endangered Kingdonia uniflora (Circaeasteraceae, Ranunculales) Reveals Potential Mechanisms of Evolutionary Specialization.</title>
        <authorList>
            <person name="Sun Y."/>
            <person name="Deng T."/>
            <person name="Zhang A."/>
            <person name="Moore M.J."/>
            <person name="Landis J.B."/>
            <person name="Lin N."/>
            <person name="Zhang H."/>
            <person name="Zhang X."/>
            <person name="Huang J."/>
            <person name="Zhang X."/>
            <person name="Sun H."/>
            <person name="Wang H."/>
        </authorList>
    </citation>
    <scope>NUCLEOTIDE SEQUENCE [LARGE SCALE GENOMIC DNA]</scope>
    <source>
        <strain evidence="9">TB1705</strain>
        <tissue evidence="9">Leaf</tissue>
    </source>
</reference>
<evidence type="ECO:0000259" key="8">
    <source>
        <dbReference type="PROSITE" id="PS50290"/>
    </source>
</evidence>
<name>A0A7J7P5T8_9MAGN</name>
<dbReference type="AlphaFoldDB" id="A0A7J7P5T8"/>
<evidence type="ECO:0000256" key="1">
    <source>
        <dbReference type="ARBA" id="ARBA00008941"/>
    </source>
</evidence>
<dbReference type="EC" id="2.7.1.67" evidence="2"/>
<proteinExistence type="inferred from homology"/>
<dbReference type="PANTHER" id="PTHR45800">
    <property type="entry name" value="PHOSPHATIDYLINOSITOL 4-KINASE GAMMA"/>
    <property type="match status" value="1"/>
</dbReference>
<evidence type="ECO:0000256" key="4">
    <source>
        <dbReference type="ARBA" id="ARBA00022741"/>
    </source>
</evidence>
<keyword evidence="3" id="KW-0808">Transferase</keyword>
<evidence type="ECO:0000256" key="2">
    <source>
        <dbReference type="ARBA" id="ARBA00012169"/>
    </source>
</evidence>